<sequence>MFASTFSSAVSIYDEDISDSEMLECLSSVDPPSANSFYDHEIPDSDMLDILETVDKKEEKEEEEDGDDGEFQGDEEKEKDGEEEDEEDVDDDEDESEKKGGEKEEEKGKGKEDEKEEPSTNQYTNPNLFRPIPPLPLIHSKRFPDGSPKHPVFPFASQSSHTQTPSYP</sequence>
<accession>A0A8H3FSJ7</accession>
<protein>
    <submittedName>
        <fullName evidence="2">Uncharacterized protein</fullName>
    </submittedName>
</protein>
<name>A0A8H3FSJ7_9LECA</name>
<dbReference type="AlphaFoldDB" id="A0A8H3FSJ7"/>
<evidence type="ECO:0000313" key="3">
    <source>
        <dbReference type="Proteomes" id="UP000664521"/>
    </source>
</evidence>
<feature type="compositionally biased region" description="Acidic residues" evidence="1">
    <location>
        <begin position="81"/>
        <end position="95"/>
    </location>
</feature>
<feature type="region of interest" description="Disordered" evidence="1">
    <location>
        <begin position="27"/>
        <end position="168"/>
    </location>
</feature>
<evidence type="ECO:0000256" key="1">
    <source>
        <dbReference type="SAM" id="MobiDB-lite"/>
    </source>
</evidence>
<dbReference type="Proteomes" id="UP000664521">
    <property type="component" value="Unassembled WGS sequence"/>
</dbReference>
<gene>
    <name evidence="2" type="ORF">HETSPECPRED_007310</name>
</gene>
<feature type="compositionally biased region" description="Basic and acidic residues" evidence="1">
    <location>
        <begin position="96"/>
        <end position="113"/>
    </location>
</feature>
<feature type="compositionally biased region" description="Acidic residues" evidence="1">
    <location>
        <begin position="60"/>
        <end position="73"/>
    </location>
</feature>
<reference evidence="2" key="1">
    <citation type="submission" date="2021-03" db="EMBL/GenBank/DDBJ databases">
        <authorList>
            <person name="Tagirdzhanova G."/>
        </authorList>
    </citation>
    <scope>NUCLEOTIDE SEQUENCE</scope>
</reference>
<proteinExistence type="predicted"/>
<dbReference type="EMBL" id="CAJPDS010000051">
    <property type="protein sequence ID" value="CAF9929220.1"/>
    <property type="molecule type" value="Genomic_DNA"/>
</dbReference>
<keyword evidence="3" id="KW-1185">Reference proteome</keyword>
<feature type="compositionally biased region" description="Polar residues" evidence="1">
    <location>
        <begin position="156"/>
        <end position="168"/>
    </location>
</feature>
<comment type="caution">
    <text evidence="2">The sequence shown here is derived from an EMBL/GenBank/DDBJ whole genome shotgun (WGS) entry which is preliminary data.</text>
</comment>
<organism evidence="2 3">
    <name type="scientific">Heterodermia speciosa</name>
    <dbReference type="NCBI Taxonomy" id="116794"/>
    <lineage>
        <taxon>Eukaryota</taxon>
        <taxon>Fungi</taxon>
        <taxon>Dikarya</taxon>
        <taxon>Ascomycota</taxon>
        <taxon>Pezizomycotina</taxon>
        <taxon>Lecanoromycetes</taxon>
        <taxon>OSLEUM clade</taxon>
        <taxon>Lecanoromycetidae</taxon>
        <taxon>Caliciales</taxon>
        <taxon>Physciaceae</taxon>
        <taxon>Heterodermia</taxon>
    </lineage>
</organism>
<evidence type="ECO:0000313" key="2">
    <source>
        <dbReference type="EMBL" id="CAF9929220.1"/>
    </source>
</evidence>